<evidence type="ECO:0000313" key="2">
    <source>
        <dbReference type="Proteomes" id="UP001595828"/>
    </source>
</evidence>
<dbReference type="Proteomes" id="UP001595828">
    <property type="component" value="Unassembled WGS sequence"/>
</dbReference>
<reference evidence="2" key="1">
    <citation type="journal article" date="2019" name="Int. J. Syst. Evol. Microbiol.">
        <title>The Global Catalogue of Microorganisms (GCM) 10K type strain sequencing project: providing services to taxonomists for standard genome sequencing and annotation.</title>
        <authorList>
            <consortium name="The Broad Institute Genomics Platform"/>
            <consortium name="The Broad Institute Genome Sequencing Center for Infectious Disease"/>
            <person name="Wu L."/>
            <person name="Ma J."/>
        </authorList>
    </citation>
    <scope>NUCLEOTIDE SEQUENCE [LARGE SCALE GENOMIC DNA]</scope>
    <source>
        <strain evidence="2">CGMCC 1.12989</strain>
    </source>
</reference>
<dbReference type="EMBL" id="JBHSDR010000006">
    <property type="protein sequence ID" value="MFC4295223.1"/>
    <property type="molecule type" value="Genomic_DNA"/>
</dbReference>
<comment type="caution">
    <text evidence="1">The sequence shown here is derived from an EMBL/GenBank/DDBJ whole genome shotgun (WGS) entry which is preliminary data.</text>
</comment>
<organism evidence="1 2">
    <name type="scientific">Novosphingobium tardum</name>
    <dbReference type="NCBI Taxonomy" id="1538021"/>
    <lineage>
        <taxon>Bacteria</taxon>
        <taxon>Pseudomonadati</taxon>
        <taxon>Pseudomonadota</taxon>
        <taxon>Alphaproteobacteria</taxon>
        <taxon>Sphingomonadales</taxon>
        <taxon>Sphingomonadaceae</taxon>
        <taxon>Novosphingobium</taxon>
    </lineage>
</organism>
<dbReference type="Gene3D" id="2.60.40.1190">
    <property type="match status" value="1"/>
</dbReference>
<accession>A0ABV8RQ19</accession>
<name>A0ABV8RQ19_9SPHN</name>
<keyword evidence="2" id="KW-1185">Reference proteome</keyword>
<gene>
    <name evidence="1" type="ORF">ACFO0A_09155</name>
</gene>
<sequence length="180" mass="20040">MATHRLIPHPAMPPATVRGVEVQWIETGKDQLLLRYRVDGHDEVVLPDFAGKGRADGLWQTTCFEMYVQGAGEPGYLEFNFSPSQRWAAYRFDDYREGMREQPLDHEPLCEGSAGERFFVQEVTLPTAGFPTGPLHVGLSAVIEEGDGTKSYWALAHPSDKPDFHHPACFTLEVPPTATA</sequence>
<evidence type="ECO:0000313" key="1">
    <source>
        <dbReference type="EMBL" id="MFC4295223.1"/>
    </source>
</evidence>
<proteinExistence type="predicted"/>
<protein>
    <submittedName>
        <fullName evidence="1">DOMON-like domain-containing protein</fullName>
    </submittedName>
</protein>
<dbReference type="RefSeq" id="WP_379538706.1">
    <property type="nucleotide sequence ID" value="NZ_JBHSDR010000006.1"/>
</dbReference>
<dbReference type="CDD" id="cd09627">
    <property type="entry name" value="DOMON_murB_like"/>
    <property type="match status" value="1"/>
</dbReference>